<keyword evidence="5" id="KW-1185">Reference proteome</keyword>
<dbReference type="EMBL" id="CAFZ01000255">
    <property type="protein sequence ID" value="CCA73815.1"/>
    <property type="molecule type" value="Genomic_DNA"/>
</dbReference>
<evidence type="ECO:0000256" key="2">
    <source>
        <dbReference type="SAM" id="MobiDB-lite"/>
    </source>
</evidence>
<comment type="caution">
    <text evidence="4">The sequence shown here is derived from an EMBL/GenBank/DDBJ whole genome shotgun (WGS) entry which is preliminary data.</text>
</comment>
<dbReference type="OrthoDB" id="10263073at2759"/>
<proteinExistence type="predicted"/>
<dbReference type="SUPFAM" id="SSF51182">
    <property type="entry name" value="RmlC-like cupins"/>
    <property type="match status" value="1"/>
</dbReference>
<protein>
    <recommendedName>
        <fullName evidence="3">Cupin type-2 domain-containing protein</fullName>
    </recommendedName>
</protein>
<dbReference type="Proteomes" id="UP000007148">
    <property type="component" value="Unassembled WGS sequence"/>
</dbReference>
<dbReference type="Pfam" id="PF07883">
    <property type="entry name" value="Cupin_2"/>
    <property type="match status" value="1"/>
</dbReference>
<dbReference type="HOGENOM" id="CLU_897459_0_0_1"/>
<gene>
    <name evidence="4" type="ORF">PIIN_07769</name>
</gene>
<dbReference type="AlphaFoldDB" id="G4TR72"/>
<dbReference type="InterPro" id="IPR014710">
    <property type="entry name" value="RmlC-like_jellyroll"/>
</dbReference>
<evidence type="ECO:0000259" key="3">
    <source>
        <dbReference type="Pfam" id="PF07883"/>
    </source>
</evidence>
<dbReference type="InterPro" id="IPR011051">
    <property type="entry name" value="RmlC_Cupin_sf"/>
</dbReference>
<dbReference type="GO" id="GO:0046872">
    <property type="term" value="F:metal ion binding"/>
    <property type="evidence" value="ECO:0007669"/>
    <property type="project" value="UniProtKB-KW"/>
</dbReference>
<organism evidence="4 5">
    <name type="scientific">Serendipita indica (strain DSM 11827)</name>
    <name type="common">Root endophyte fungus</name>
    <name type="synonym">Piriformospora indica</name>
    <dbReference type="NCBI Taxonomy" id="1109443"/>
    <lineage>
        <taxon>Eukaryota</taxon>
        <taxon>Fungi</taxon>
        <taxon>Dikarya</taxon>
        <taxon>Basidiomycota</taxon>
        <taxon>Agaricomycotina</taxon>
        <taxon>Agaricomycetes</taxon>
        <taxon>Sebacinales</taxon>
        <taxon>Serendipitaceae</taxon>
        <taxon>Serendipita</taxon>
    </lineage>
</organism>
<name>G4TR72_SERID</name>
<evidence type="ECO:0000313" key="4">
    <source>
        <dbReference type="EMBL" id="CCA73815.1"/>
    </source>
</evidence>
<feature type="compositionally biased region" description="Basic and acidic residues" evidence="2">
    <location>
        <begin position="293"/>
        <end position="303"/>
    </location>
</feature>
<evidence type="ECO:0000313" key="5">
    <source>
        <dbReference type="Proteomes" id="UP000007148"/>
    </source>
</evidence>
<feature type="region of interest" description="Disordered" evidence="2">
    <location>
        <begin position="278"/>
        <end position="310"/>
    </location>
</feature>
<feature type="domain" description="Cupin type-2" evidence="3">
    <location>
        <begin position="168"/>
        <end position="231"/>
    </location>
</feature>
<dbReference type="PANTHER" id="PTHR35848:SF9">
    <property type="entry name" value="SLL1358 PROTEIN"/>
    <property type="match status" value="1"/>
</dbReference>
<sequence>MHHPVVPTPKVVNIFEDGKPIDIATPFDLARIQAQYIPLFQGKQFTSKVLPGVNQICYVITGEGSVTKDNKSAPLRVDDCFSFAAAKDVERTYTVDAKESDMGLLVISDTPHVMPVVLTKEPPAFPKIINAPSVSVWRGTAIDTTKSAKLTKETDIADLPSIPWHLNIERIPPGTQSSNAHAHSAEDEFALILSGEARYWFQGATPEKILKSGDVVGWKAGTGIAHTLLNDAQNEQGDGEDLVFLCWGEDRPDEDKVFYAAASPSWWKPEVRWMERPVHGQGHAPPFPVFPRPDGKPFPEEPKAGAQGSW</sequence>
<dbReference type="eggNOG" id="ENOG502R1E4">
    <property type="taxonomic scope" value="Eukaryota"/>
</dbReference>
<evidence type="ECO:0000256" key="1">
    <source>
        <dbReference type="ARBA" id="ARBA00022723"/>
    </source>
</evidence>
<dbReference type="InterPro" id="IPR013096">
    <property type="entry name" value="Cupin_2"/>
</dbReference>
<dbReference type="PANTHER" id="PTHR35848">
    <property type="entry name" value="OXALATE-BINDING PROTEIN"/>
    <property type="match status" value="1"/>
</dbReference>
<dbReference type="InParanoid" id="G4TR72"/>
<dbReference type="InterPro" id="IPR051610">
    <property type="entry name" value="GPI/OXD"/>
</dbReference>
<reference evidence="4 5" key="1">
    <citation type="journal article" date="2011" name="PLoS Pathog.">
        <title>Endophytic Life Strategies Decoded by Genome and Transcriptome Analyses of the Mutualistic Root Symbiont Piriformospora indica.</title>
        <authorList>
            <person name="Zuccaro A."/>
            <person name="Lahrmann U."/>
            <person name="Guldener U."/>
            <person name="Langen G."/>
            <person name="Pfiffi S."/>
            <person name="Biedenkopf D."/>
            <person name="Wong P."/>
            <person name="Samans B."/>
            <person name="Grimm C."/>
            <person name="Basiewicz M."/>
            <person name="Murat C."/>
            <person name="Martin F."/>
            <person name="Kogel K.H."/>
        </authorList>
    </citation>
    <scope>NUCLEOTIDE SEQUENCE [LARGE SCALE GENOMIC DNA]</scope>
    <source>
        <strain evidence="4 5">DSM 11827</strain>
    </source>
</reference>
<keyword evidence="1" id="KW-0479">Metal-binding</keyword>
<dbReference type="Gene3D" id="2.60.120.10">
    <property type="entry name" value="Jelly Rolls"/>
    <property type="match status" value="1"/>
</dbReference>
<dbReference type="CDD" id="cd02224">
    <property type="entry name" value="cupin_SPO2919-like"/>
    <property type="match status" value="1"/>
</dbReference>
<accession>G4TR72</accession>